<proteinExistence type="predicted"/>
<name>A0A392W727_9FABA</name>
<evidence type="ECO:0000313" key="2">
    <source>
        <dbReference type="EMBL" id="MCI96444.1"/>
    </source>
</evidence>
<organism evidence="2 3">
    <name type="scientific">Trifolium medium</name>
    <dbReference type="NCBI Taxonomy" id="97028"/>
    <lineage>
        <taxon>Eukaryota</taxon>
        <taxon>Viridiplantae</taxon>
        <taxon>Streptophyta</taxon>
        <taxon>Embryophyta</taxon>
        <taxon>Tracheophyta</taxon>
        <taxon>Spermatophyta</taxon>
        <taxon>Magnoliopsida</taxon>
        <taxon>eudicotyledons</taxon>
        <taxon>Gunneridae</taxon>
        <taxon>Pentapetalae</taxon>
        <taxon>rosids</taxon>
        <taxon>fabids</taxon>
        <taxon>Fabales</taxon>
        <taxon>Fabaceae</taxon>
        <taxon>Papilionoideae</taxon>
        <taxon>50 kb inversion clade</taxon>
        <taxon>NPAAA clade</taxon>
        <taxon>Hologalegina</taxon>
        <taxon>IRL clade</taxon>
        <taxon>Trifolieae</taxon>
        <taxon>Trifolium</taxon>
    </lineage>
</organism>
<dbReference type="EMBL" id="LXQA011414920">
    <property type="protein sequence ID" value="MCI96444.1"/>
    <property type="molecule type" value="Genomic_DNA"/>
</dbReference>
<feature type="non-terminal residue" evidence="2">
    <location>
        <position position="24"/>
    </location>
</feature>
<keyword evidence="1" id="KW-0472">Membrane</keyword>
<reference evidence="2 3" key="1">
    <citation type="journal article" date="2018" name="Front. Plant Sci.">
        <title>Red Clover (Trifolium pratense) and Zigzag Clover (T. medium) - A Picture of Genomic Similarities and Differences.</title>
        <authorList>
            <person name="Dluhosova J."/>
            <person name="Istvanek J."/>
            <person name="Nedelnik J."/>
            <person name="Repkova J."/>
        </authorList>
    </citation>
    <scope>NUCLEOTIDE SEQUENCE [LARGE SCALE GENOMIC DNA]</scope>
    <source>
        <strain evidence="3">cv. 10/8</strain>
        <tissue evidence="2">Leaf</tissue>
    </source>
</reference>
<sequence length="24" mass="2753">MADLFGWIISFLLLIALLVLVTYQ</sequence>
<keyword evidence="1" id="KW-0812">Transmembrane</keyword>
<feature type="transmembrane region" description="Helical" evidence="1">
    <location>
        <begin position="6"/>
        <end position="23"/>
    </location>
</feature>
<accession>A0A392W727</accession>
<dbReference type="AlphaFoldDB" id="A0A392W727"/>
<comment type="caution">
    <text evidence="2">The sequence shown here is derived from an EMBL/GenBank/DDBJ whole genome shotgun (WGS) entry which is preliminary data.</text>
</comment>
<keyword evidence="3" id="KW-1185">Reference proteome</keyword>
<dbReference type="Proteomes" id="UP000265520">
    <property type="component" value="Unassembled WGS sequence"/>
</dbReference>
<evidence type="ECO:0000313" key="3">
    <source>
        <dbReference type="Proteomes" id="UP000265520"/>
    </source>
</evidence>
<evidence type="ECO:0000256" key="1">
    <source>
        <dbReference type="SAM" id="Phobius"/>
    </source>
</evidence>
<keyword evidence="1" id="KW-1133">Transmembrane helix</keyword>
<protein>
    <submittedName>
        <fullName evidence="2">Uncharacterized protein</fullName>
    </submittedName>
</protein>